<keyword evidence="2" id="KW-0689">Ribosomal protein</keyword>
<organism evidence="2">
    <name type="scientific">Ornithodoros brasiliensis</name>
    <name type="common">Mouro tick</name>
    <dbReference type="NCBI Taxonomy" id="888526"/>
    <lineage>
        <taxon>Eukaryota</taxon>
        <taxon>Metazoa</taxon>
        <taxon>Ecdysozoa</taxon>
        <taxon>Arthropoda</taxon>
        <taxon>Chelicerata</taxon>
        <taxon>Arachnida</taxon>
        <taxon>Acari</taxon>
        <taxon>Parasitiformes</taxon>
        <taxon>Ixodida</taxon>
        <taxon>Ixodoidea</taxon>
        <taxon>Argasidae</taxon>
        <taxon>Ornithodorinae</taxon>
        <taxon>Ornithodoros</taxon>
    </lineage>
</organism>
<feature type="non-terminal residue" evidence="2">
    <location>
        <position position="1"/>
    </location>
</feature>
<evidence type="ECO:0000256" key="1">
    <source>
        <dbReference type="SAM" id="Phobius"/>
    </source>
</evidence>
<proteinExistence type="predicted"/>
<reference evidence="2" key="1">
    <citation type="submission" date="2016-07" db="EMBL/GenBank/DDBJ databases">
        <title>Salivary Glands transcriptome analysis on engorged females of Ornithodoros brasiliensis (Acari:Argasidae).</title>
        <authorList>
            <person name="Simons S.M."/>
            <person name="Carvalho E."/>
            <person name="Junqueira-de-Azevedo I."/>
            <person name="Ho P.L."/>
            <person name="Giovanni D."/>
            <person name="Mendonca R."/>
            <person name="Onofrio V."/>
            <person name="Landulfo G."/>
            <person name="Ramirez D."/>
            <person name="Barros-Battesti D."/>
        </authorList>
    </citation>
    <scope>NUCLEOTIDE SEQUENCE</scope>
    <source>
        <strain evidence="2">Female</strain>
        <tissue evidence="2">Salivary gland</tissue>
    </source>
</reference>
<dbReference type="GO" id="GO:0005840">
    <property type="term" value="C:ribosome"/>
    <property type="evidence" value="ECO:0007669"/>
    <property type="project" value="UniProtKB-KW"/>
</dbReference>
<keyword evidence="1" id="KW-0812">Transmembrane</keyword>
<keyword evidence="1" id="KW-0472">Membrane</keyword>
<sequence>RSRLGRPRIPMSLKALFVVFFVIITGYVGTSKLDLNAWNALAAGEGFFLLKRSYRQGNDQKCVYLKRMVTYSNRTYEAYYGWFNGTEYTRNFVVVSTTSAVAGVDSKLKLSMTSREYTYDVKYIGKVTSCIIITGKTINKLLFLQG</sequence>
<dbReference type="EMBL" id="GETE01001149">
    <property type="protein sequence ID" value="JAT78759.1"/>
    <property type="molecule type" value="Transcribed_RNA"/>
</dbReference>
<feature type="transmembrane region" description="Helical" evidence="1">
    <location>
        <begin position="12"/>
        <end position="29"/>
    </location>
</feature>
<keyword evidence="1" id="KW-1133">Transmembrane helix</keyword>
<name>A0A1D2AHS8_ORNBR</name>
<evidence type="ECO:0000313" key="2">
    <source>
        <dbReference type="EMBL" id="JAT78759.1"/>
    </source>
</evidence>
<protein>
    <submittedName>
        <fullName evidence="2">Ribosomal protein l19e</fullName>
    </submittedName>
</protein>
<dbReference type="AlphaFoldDB" id="A0A1D2AHS8"/>
<keyword evidence="2" id="KW-0687">Ribonucleoprotein</keyword>
<accession>A0A1D2AHS8</accession>